<feature type="region of interest" description="Disordered" evidence="1">
    <location>
        <begin position="1"/>
        <end position="36"/>
    </location>
</feature>
<comment type="caution">
    <text evidence="2">The sequence shown here is derived from an EMBL/GenBank/DDBJ whole genome shotgun (WGS) entry which is preliminary data.</text>
</comment>
<feature type="region of interest" description="Disordered" evidence="1">
    <location>
        <begin position="104"/>
        <end position="130"/>
    </location>
</feature>
<feature type="compositionally biased region" description="Polar residues" evidence="1">
    <location>
        <begin position="118"/>
        <end position="129"/>
    </location>
</feature>
<gene>
    <name evidence="2" type="ORF">OFUS_LOCUS16472</name>
</gene>
<feature type="compositionally biased region" description="Low complexity" evidence="1">
    <location>
        <begin position="189"/>
        <end position="203"/>
    </location>
</feature>
<dbReference type="AlphaFoldDB" id="A0A8J1XYG0"/>
<feature type="region of interest" description="Disordered" evidence="1">
    <location>
        <begin position="160"/>
        <end position="212"/>
    </location>
</feature>
<dbReference type="EMBL" id="CAIIXF020000008">
    <property type="protein sequence ID" value="CAH1791384.1"/>
    <property type="molecule type" value="Genomic_DNA"/>
</dbReference>
<organism evidence="2 3">
    <name type="scientific">Owenia fusiformis</name>
    <name type="common">Polychaete worm</name>
    <dbReference type="NCBI Taxonomy" id="6347"/>
    <lineage>
        <taxon>Eukaryota</taxon>
        <taxon>Metazoa</taxon>
        <taxon>Spiralia</taxon>
        <taxon>Lophotrochozoa</taxon>
        <taxon>Annelida</taxon>
        <taxon>Polychaeta</taxon>
        <taxon>Sedentaria</taxon>
        <taxon>Canalipalpata</taxon>
        <taxon>Sabellida</taxon>
        <taxon>Oweniida</taxon>
        <taxon>Oweniidae</taxon>
        <taxon>Owenia</taxon>
    </lineage>
</organism>
<dbReference type="Gene3D" id="1.10.533.10">
    <property type="entry name" value="Death Domain, Fas"/>
    <property type="match status" value="1"/>
</dbReference>
<feature type="compositionally biased region" description="Low complexity" evidence="1">
    <location>
        <begin position="1"/>
        <end position="32"/>
    </location>
</feature>
<reference evidence="2" key="1">
    <citation type="submission" date="2022-03" db="EMBL/GenBank/DDBJ databases">
        <authorList>
            <person name="Martin C."/>
        </authorList>
    </citation>
    <scope>NUCLEOTIDE SEQUENCE</scope>
</reference>
<evidence type="ECO:0000256" key="1">
    <source>
        <dbReference type="SAM" id="MobiDB-lite"/>
    </source>
</evidence>
<dbReference type="InterPro" id="IPR011029">
    <property type="entry name" value="DEATH-like_dom_sf"/>
</dbReference>
<evidence type="ECO:0000313" key="2">
    <source>
        <dbReference type="EMBL" id="CAH1791384.1"/>
    </source>
</evidence>
<feature type="compositionally biased region" description="Low complexity" evidence="1">
    <location>
        <begin position="72"/>
        <end position="81"/>
    </location>
</feature>
<dbReference type="Proteomes" id="UP000749559">
    <property type="component" value="Unassembled WGS sequence"/>
</dbReference>
<feature type="non-terminal residue" evidence="2">
    <location>
        <position position="316"/>
    </location>
</feature>
<dbReference type="SUPFAM" id="SSF47986">
    <property type="entry name" value="DEATH domain"/>
    <property type="match status" value="1"/>
</dbReference>
<protein>
    <submittedName>
        <fullName evidence="2">Uncharacterized protein</fullName>
    </submittedName>
</protein>
<feature type="region of interest" description="Disordered" evidence="1">
    <location>
        <begin position="65"/>
        <end position="89"/>
    </location>
</feature>
<sequence>GQMLQGQCQPGPGQMPQSQPPSYSGQGQVQGQNAQPDVGALMQQMQQMQLQMQLLLPQAVQNQCQPVPSQLPPNQGQFAPPQGQPPQYIPDQTQFMMSMMQQMQQMQQVLTQQQQQQRPMNSGDNSLDSMPSVDLKQQIAKDPEAAKKILTEVISEAPAAASLPPSQSSGLNQNFRPIHGPQQETGANPTAGAASGSESGGPTEELRSVGSLTPVDKALTPVLRLPNDIKKGLKIRLDPDRSLTRNWEYIAERRGLTYEEIKYIKSGIPGHYHSYFFEMLDHEKCQGYKVQALEADLEKIQRRDVLHYLREKQWIA</sequence>
<feature type="compositionally biased region" description="Low complexity" evidence="1">
    <location>
        <begin position="160"/>
        <end position="169"/>
    </location>
</feature>
<feature type="compositionally biased region" description="Low complexity" evidence="1">
    <location>
        <begin position="104"/>
        <end position="117"/>
    </location>
</feature>
<keyword evidence="3" id="KW-1185">Reference proteome</keyword>
<accession>A0A8J1XYG0</accession>
<name>A0A8J1XYG0_OWEFU</name>
<evidence type="ECO:0000313" key="3">
    <source>
        <dbReference type="Proteomes" id="UP000749559"/>
    </source>
</evidence>
<proteinExistence type="predicted"/>